<protein>
    <submittedName>
        <fullName evidence="3">Universal stress protein family</fullName>
    </submittedName>
</protein>
<feature type="domain" description="UspA" evidence="2">
    <location>
        <begin position="5"/>
        <end position="138"/>
    </location>
</feature>
<dbReference type="PANTHER" id="PTHR31964">
    <property type="entry name" value="ADENINE NUCLEOTIDE ALPHA HYDROLASES-LIKE SUPERFAMILY PROTEIN"/>
    <property type="match status" value="1"/>
</dbReference>
<dbReference type="InterPro" id="IPR014729">
    <property type="entry name" value="Rossmann-like_a/b/a_fold"/>
</dbReference>
<reference evidence="3 4" key="1">
    <citation type="submission" date="2017-02" db="EMBL/GenBank/DDBJ databases">
        <authorList>
            <person name="Peterson S.W."/>
        </authorList>
    </citation>
    <scope>NUCLEOTIDE SEQUENCE [LARGE SCALE GENOMIC DNA]</scope>
    <source>
        <strain evidence="3 4">B Ar 00.02</strain>
    </source>
</reference>
<dbReference type="InterPro" id="IPR006015">
    <property type="entry name" value="Universal_stress_UspA"/>
</dbReference>
<comment type="similarity">
    <text evidence="1">Belongs to the universal stress protein A family.</text>
</comment>
<organism evidence="3 4">
    <name type="scientific">Arthrobacter rhombi</name>
    <dbReference type="NCBI Taxonomy" id="71253"/>
    <lineage>
        <taxon>Bacteria</taxon>
        <taxon>Bacillati</taxon>
        <taxon>Actinomycetota</taxon>
        <taxon>Actinomycetes</taxon>
        <taxon>Micrococcales</taxon>
        <taxon>Micrococcaceae</taxon>
        <taxon>Arthrobacter</taxon>
    </lineage>
</organism>
<evidence type="ECO:0000313" key="3">
    <source>
        <dbReference type="EMBL" id="SJM66082.1"/>
    </source>
</evidence>
<dbReference type="PRINTS" id="PR01438">
    <property type="entry name" value="UNVRSLSTRESS"/>
</dbReference>
<name>A0A1R4GDQ1_9MICC</name>
<keyword evidence="4" id="KW-1185">Reference proteome</keyword>
<gene>
    <name evidence="3" type="ORF">FM101_09640</name>
</gene>
<evidence type="ECO:0000259" key="2">
    <source>
        <dbReference type="Pfam" id="PF00582"/>
    </source>
</evidence>
<dbReference type="RefSeq" id="WP_086998878.1">
    <property type="nucleotide sequence ID" value="NZ_FUHW01000033.1"/>
</dbReference>
<dbReference type="EMBL" id="FUHW01000033">
    <property type="protein sequence ID" value="SJM66082.1"/>
    <property type="molecule type" value="Genomic_DNA"/>
</dbReference>
<evidence type="ECO:0000313" key="4">
    <source>
        <dbReference type="Proteomes" id="UP000195913"/>
    </source>
</evidence>
<proteinExistence type="inferred from homology"/>
<dbReference type="Pfam" id="PF00582">
    <property type="entry name" value="Usp"/>
    <property type="match status" value="1"/>
</dbReference>
<dbReference type="Proteomes" id="UP000195913">
    <property type="component" value="Unassembled WGS sequence"/>
</dbReference>
<dbReference type="PANTHER" id="PTHR31964:SF113">
    <property type="entry name" value="USPA DOMAIN-CONTAINING PROTEIN"/>
    <property type="match status" value="1"/>
</dbReference>
<dbReference type="SUPFAM" id="SSF52402">
    <property type="entry name" value="Adenine nucleotide alpha hydrolases-like"/>
    <property type="match status" value="1"/>
</dbReference>
<dbReference type="CDD" id="cd00293">
    <property type="entry name" value="USP-like"/>
    <property type="match status" value="1"/>
</dbReference>
<evidence type="ECO:0000256" key="1">
    <source>
        <dbReference type="ARBA" id="ARBA00008791"/>
    </source>
</evidence>
<accession>A0A1R4GDQ1</accession>
<sequence>MATNPIVVGVDGSDDSKAALKWAVEYGRRYEAPVEALAVWNVPYSFGFMPPYAGSRAEVKENAQKMLDDTVQDAVGGDAGVIQRIEHGLPAEVLVVASGSAQLLVLGTRGHGAFAGMLLGSVSQHCASHSKSPFVVVPNPEGRGKPKK</sequence>
<dbReference type="AlphaFoldDB" id="A0A1R4GDQ1"/>
<dbReference type="Gene3D" id="3.40.50.620">
    <property type="entry name" value="HUPs"/>
    <property type="match status" value="1"/>
</dbReference>
<dbReference type="InterPro" id="IPR006016">
    <property type="entry name" value="UspA"/>
</dbReference>